<evidence type="ECO:0000256" key="1">
    <source>
        <dbReference type="SAM" id="MobiDB-lite"/>
    </source>
</evidence>
<dbReference type="SUPFAM" id="SSF75011">
    <property type="entry name" value="3-carboxy-cis,cis-mucoante lactonizing enzyme"/>
    <property type="match status" value="1"/>
</dbReference>
<feature type="domain" description="CARDB" evidence="3">
    <location>
        <begin position="858"/>
        <end position="953"/>
    </location>
</feature>
<protein>
    <recommendedName>
        <fullName evidence="7">CARDB protein</fullName>
    </recommendedName>
</protein>
<evidence type="ECO:0000256" key="2">
    <source>
        <dbReference type="SAM" id="SignalP"/>
    </source>
</evidence>
<feature type="region of interest" description="Disordered" evidence="1">
    <location>
        <begin position="3068"/>
        <end position="3104"/>
    </location>
</feature>
<feature type="chain" id="PRO_5045700815" description="CARDB protein" evidence="2">
    <location>
        <begin position="26"/>
        <end position="3104"/>
    </location>
</feature>
<feature type="domain" description="FlgD/Vpr Ig-like" evidence="4">
    <location>
        <begin position="2749"/>
        <end position="2805"/>
    </location>
</feature>
<dbReference type="SUPFAM" id="SSF69304">
    <property type="entry name" value="Tricorn protease N-terminal domain"/>
    <property type="match status" value="1"/>
</dbReference>
<evidence type="ECO:0000259" key="4">
    <source>
        <dbReference type="Pfam" id="PF13860"/>
    </source>
</evidence>
<evidence type="ECO:0000313" key="6">
    <source>
        <dbReference type="Proteomes" id="UP001064632"/>
    </source>
</evidence>
<dbReference type="SUPFAM" id="SSF48239">
    <property type="entry name" value="Terpenoid cyclases/Protein prenyltransferases"/>
    <property type="match status" value="1"/>
</dbReference>
<evidence type="ECO:0000259" key="3">
    <source>
        <dbReference type="Pfam" id="PF07705"/>
    </source>
</evidence>
<keyword evidence="2" id="KW-0732">Signal</keyword>
<organism evidence="5 6">
    <name type="scientific">Tahibacter amnicola</name>
    <dbReference type="NCBI Taxonomy" id="2976241"/>
    <lineage>
        <taxon>Bacteria</taxon>
        <taxon>Pseudomonadati</taxon>
        <taxon>Pseudomonadota</taxon>
        <taxon>Gammaproteobacteria</taxon>
        <taxon>Lysobacterales</taxon>
        <taxon>Rhodanobacteraceae</taxon>
        <taxon>Tahibacter</taxon>
    </lineage>
</organism>
<proteinExistence type="predicted"/>
<dbReference type="InterPro" id="IPR013783">
    <property type="entry name" value="Ig-like_fold"/>
</dbReference>
<dbReference type="InterPro" id="IPR011635">
    <property type="entry name" value="CARDB"/>
</dbReference>
<dbReference type="Gene3D" id="1.50.10.20">
    <property type="match status" value="1"/>
</dbReference>
<dbReference type="Pfam" id="PF13860">
    <property type="entry name" value="FlgD_ig"/>
    <property type="match status" value="1"/>
</dbReference>
<accession>A0ABY6BAI0</accession>
<feature type="domain" description="CARDB" evidence="3">
    <location>
        <begin position="757"/>
        <end position="839"/>
    </location>
</feature>
<evidence type="ECO:0008006" key="7">
    <source>
        <dbReference type="Google" id="ProtNLM"/>
    </source>
</evidence>
<feature type="domain" description="CARDB" evidence="3">
    <location>
        <begin position="619"/>
        <end position="725"/>
    </location>
</feature>
<feature type="domain" description="CARDB" evidence="3">
    <location>
        <begin position="964"/>
        <end position="1070"/>
    </location>
</feature>
<gene>
    <name evidence="5" type="ORF">N4264_20305</name>
</gene>
<evidence type="ECO:0000313" key="5">
    <source>
        <dbReference type="EMBL" id="UXI67071.1"/>
    </source>
</evidence>
<dbReference type="EMBL" id="CP104694">
    <property type="protein sequence ID" value="UXI67071.1"/>
    <property type="molecule type" value="Genomic_DNA"/>
</dbReference>
<feature type="domain" description="CARDB" evidence="3">
    <location>
        <begin position="1080"/>
        <end position="1183"/>
    </location>
</feature>
<dbReference type="InterPro" id="IPR008930">
    <property type="entry name" value="Terpenoid_cyclase/PrenylTrfase"/>
</dbReference>
<dbReference type="Gene3D" id="2.60.40.10">
    <property type="entry name" value="Immunoglobulins"/>
    <property type="match status" value="6"/>
</dbReference>
<dbReference type="Pfam" id="PF07705">
    <property type="entry name" value="CARDB"/>
    <property type="match status" value="5"/>
</dbReference>
<sequence>MSNLKMVWRALAAVFASGAMAVASAATTELVNDVDLRLQTAASAAQVQIRPMADVGNITVIELDGEYARPLTSPRIDVAHTYYTRHPDDVDFLIVFTTFEFDTGPATAFYSAIRNDVTGIGIPPVDNGAAFGSPQRLQGYIDMAATGRYALNPSDVRYPSTLNVLAHEVMHRWVAAVPFRQANGSNSNDLLGRDGNHWSYFLDSDASVMYGSDWTRRDDGKYVATDVNHRYSPLDLYLAGFAAASEVPPMALLRNAEGVATGLPVLGAITAAQTESVSIDQIVAAAGPRSPDVQASQREFRAAIVLLKRRGESIPSQLLAQLELLRTRMQQHFAQMTDGRAQLRIFNSARPTDRIGRPYTLPVDPPAEIPPGLAEAVEWLKRQQHESGEWADRPTTAVRDTAAAIAALEVLDPAFSGLPKARYWLQTQSLTTHDSRLARAATLVGTDDLQSVQAQPGAGGGWGLNRSFAASTLDSTMVAEALTQYGRDPDAVRRVLGTLDATQNADGSFGVVNGGRGRLLPTLRAARLLARHREPADLALTRAAAWLGSRVDAAGVAGDVTPSFRDTIELYALIGRVPVEEETGRAVRDRVRTWQQADGSWGSVYLTATTISAMVGLERPDLAVAGEITATPAAPSVGERVRLEAIVTNKGRVSEITEARWFDGDPAAGGTLIGTVPIPRLQGGSQQRIVGDWATDGLSGTHAIWLVLDPANTVQEVSEANNTASRSVTFQANPEGPDVAVYASDITANPAAVDQFPQDVTVTIVVRNIGNTPVTAVPVRLQTDYAQPQRLDEKTVDLPARGTATVTLQFTMTDASQARLRVLADPENRLSEAREDNNNAPLIVAPVSTIDLAVSPADLTIDGPAIVGQEVVFLVTAHNRGTFAAPRTQFRAQVVQNGTTYAIGESYIEIAPGGSVQRRLTWRTQQAGPASLAVTVDSANTVAESDETNNAATLDFTVTPPTGPDLFLVGTSLAFNPTPAQQGAPLTASVQLRNAGSAITAPFTVALYAQSPDAGGALLARTTLQGIGEGAELLVTLTNADYPLNTEQALYVVADADHVIDEIDEGNNFTVKSLAVRPLPDLAVNAAGITLVPALPVPGQPALTRISVRNLGGQDASNILVRLIQGDASGAVIADKPVSTIPAHGTVELQWEWTPNENTGAVTVVVDPAGTVREVTKENNTATLPFDTQNSNFYTSERYISPNGDGIRDETAAVFRVTGSREVFVTAESRSGVVVRQFPPITTTGDGRGQLVWRGEHDLGGTVPDGDYFLIVRDAQRAELARATVVVDTDRSSVLEAVETRYAHAFIVNLYNLLPGPAGESANYLFGYTNSPLGSSVASGIYRVHRHSGVRETVMSPVRGNQLPARVQSFVLSPDGTRLVFTLENGGGVYSANALGSDEISAIAGAGYGAAGFFDNNELVVGAMGRPAEIFDFRTNQFRSFRMLPPGVPQFTPHGILVKEHQLFTDFIPRDPAEPVVPLARPVESGAETPPHTLLDAGRSHVAVREIKNGRTFIRIVDLRTSQQRTIVDRPNQPQEPGRAEVAFDWFERGNVLLVLDAQTRRLTHYSPEGVAMAQAELPPFARVGDYVQEPGSPHHYLFAEARYDGLATVVNTIWLNGDMTFYDPLRRQIHLTVSEWIVHDGFAEPLYKQGATEFFTTGLEDTQIRTEWQGTGWPLELPADQDRYPAFADVGREWPEYWPVLTMNDGARLLADGRVQYAGGGVTAARWREGSGINEVSADQTSALSGGQVFTTRMNTAAGIRARSTGAAIELSGTAADRNFQRYELEYAHVGAPNVWYAITDPSATEVIDDVFLSWVPPDPGAYVVRLTVFDRAGNRRAASTTVTSAAASPAITRASANERYISPNGDGVKESVTVRFTVRRPTSMVVTVKGGQGEVYRTERNYGPGDVGTQTVTWGGEGQNGAIVPDGTYWLTVEGFAFAVVVDTVAPGAKATFKGIVVPTDEKPHAAELTFSADEERVQYVVESSADGFSTTTEHGYGEYSSSGTTALHFGDTELARTHTFRMTTTDVAGNRSVAVAQKPRERLILSLFYNETTRRLRHVYDHGDGDVPVVVDGPHKALKFDSGTTDQFLVAVNAAGPMRRISIQMAPREATQWTDLGEATISEVDCRASVKRCFNSPSFAVAIPTSLERGYYYHLRLRGETETGEIHHSNQVVVYVGGIDKPYCPGEDPSAPPKNPFVRVHEFVPGVLRSPVLRHWSDNGPIQSKEPTFVRDGLLEFFPPGADMFRVEGFDADGERVVSEPTFCREVDEPLFRFSLKQEAVVHDGCDGVPTDKARLVLEVSQVEDLFVDDWIVVNPMPWPHTVRWRYLNLSTGQWETSPDQYTRMIGVLGDVHFPMLDTTGWPEGQMEVVLEGKSDEVWQTLRRTHVQIEKTPPTINLQYPVAGTKLCANSGIPFRAGIQAASRQEYEVSIGNGVSPSAWTKLDGGYRCVGDCYIPLTQSSTVVQSSMPVPRNISGLAAVRLKTVGYSGGPVCEMAHVEVDNTVKLVERMASGNLVTHQGQLIRAITHSGYPNFAQSDIHLRATEPVTVEAKVLRIDTVLRTLDVSVAGESIDVVWDGRVNGDLVADGEYEILIEAKDDCGNERELRYPVMVKTTPPTVGFAEPEAGDIVLSAIVDIRGDVQDSLLERWVLSVASAAAPNNLAQLTSNTNVIHSTQSMFAWSRGQETGPVEFVLQAKDAIGNAAEARRAIVLGEPAKLIGAFSAEPTLFSPNGDGVRDVTRLNLSMLRDADGVVRVENASGQVVATVHTGSVSAGQTAYVWNGLVGTTAAPDGEYTVRVLASDPTNTVSPEEASVPVIVDTTKPTITGLQPATPFIRAGGAMQFSVADAHFQDYQADIVPLSGGEPIASSQGTVAGAITLTIPPDAPEGSYALRLRVRDAAGNQSEQDATYHLDATPPTVILSAPADGEIMQAASSNAIKGSVQDPNLAAYTLAIATEGSDTWANLAQGTSALTDAEIIAWTPAVPDGTYQLRLKAEDAAGNAAEDVRTVIVDRTPCRASHCTGQRCLRQRPAGCDRERDGCAFRRVPSERCARRADTGTVVRHPPRRAARGCGATGQRATAATGWRLPAAPDRKRSRRID</sequence>
<feature type="compositionally biased region" description="Low complexity" evidence="1">
    <location>
        <begin position="3074"/>
        <end position="3088"/>
    </location>
</feature>
<dbReference type="Proteomes" id="UP001064632">
    <property type="component" value="Chromosome"/>
</dbReference>
<reference evidence="5" key="1">
    <citation type="submission" date="2022-09" db="EMBL/GenBank/DDBJ databases">
        <title>Tahibacter sp. nov., isolated from a fresh water.</title>
        <authorList>
            <person name="Baek J.H."/>
            <person name="Lee J.K."/>
            <person name="Kim J.M."/>
            <person name="Jeon C.O."/>
        </authorList>
    </citation>
    <scope>NUCLEOTIDE SEQUENCE</scope>
    <source>
        <strain evidence="5">W38</strain>
    </source>
</reference>
<dbReference type="Gene3D" id="2.60.40.4070">
    <property type="match status" value="2"/>
</dbReference>
<dbReference type="RefSeq" id="WP_261694047.1">
    <property type="nucleotide sequence ID" value="NZ_CP104694.1"/>
</dbReference>
<feature type="signal peptide" evidence="2">
    <location>
        <begin position="1"/>
        <end position="25"/>
    </location>
</feature>
<name>A0ABY6BAI0_9GAMM</name>
<keyword evidence="6" id="KW-1185">Reference proteome</keyword>
<dbReference type="InterPro" id="IPR025965">
    <property type="entry name" value="FlgD/Vpr_Ig-like"/>
</dbReference>